<name>A0A9C7CXF6_9BURK</name>
<feature type="transmembrane region" description="Helical" evidence="1">
    <location>
        <begin position="257"/>
        <end position="276"/>
    </location>
</feature>
<evidence type="ECO:0000256" key="1">
    <source>
        <dbReference type="SAM" id="Phobius"/>
    </source>
</evidence>
<dbReference type="PANTHER" id="PTHR48090:SF7">
    <property type="entry name" value="RFBJ PROTEIN"/>
    <property type="match status" value="1"/>
</dbReference>
<dbReference type="Proteomes" id="UP001211097">
    <property type="component" value="Chromosome"/>
</dbReference>
<feature type="domain" description="Glycosyltransferase 2-like" evidence="2">
    <location>
        <begin position="14"/>
        <end position="175"/>
    </location>
</feature>
<evidence type="ECO:0000259" key="2">
    <source>
        <dbReference type="Pfam" id="PF00535"/>
    </source>
</evidence>
<dbReference type="PANTHER" id="PTHR48090">
    <property type="entry name" value="UNDECAPRENYL-PHOSPHATE 4-DEOXY-4-FORMAMIDO-L-ARABINOSE TRANSFERASE-RELATED"/>
    <property type="match status" value="1"/>
</dbReference>
<dbReference type="InterPro" id="IPR050256">
    <property type="entry name" value="Glycosyltransferase_2"/>
</dbReference>
<gene>
    <name evidence="3" type="ORF">PKF023_03300</name>
</gene>
<proteinExistence type="predicted"/>
<protein>
    <recommendedName>
        <fullName evidence="2">Glycosyltransferase 2-like domain-containing protein</fullName>
    </recommendedName>
</protein>
<dbReference type="EMBL" id="AP026973">
    <property type="protein sequence ID" value="BDT76527.1"/>
    <property type="molecule type" value="Genomic_DNA"/>
</dbReference>
<dbReference type="Gene3D" id="3.90.550.10">
    <property type="entry name" value="Spore Coat Polysaccharide Biosynthesis Protein SpsA, Chain A"/>
    <property type="match status" value="1"/>
</dbReference>
<evidence type="ECO:0000313" key="3">
    <source>
        <dbReference type="EMBL" id="BDT76527.1"/>
    </source>
</evidence>
<dbReference type="KEGG" id="pyt:PKF023_03300"/>
<dbReference type="RefSeq" id="WP_281742897.1">
    <property type="nucleotide sequence ID" value="NZ_AP026973.1"/>
</dbReference>
<dbReference type="Pfam" id="PF00535">
    <property type="entry name" value="Glycos_transf_2"/>
    <property type="match status" value="1"/>
</dbReference>
<keyword evidence="1" id="KW-0812">Transmembrane</keyword>
<reference evidence="3" key="1">
    <citation type="submission" date="2022-11" db="EMBL/GenBank/DDBJ databases">
        <title>Complete Genome Sequences of three Polynucleobacter sp. Subcluster PnecC Strains KF022, KF023, and KF032 Isolated from a Shallow Eutrophic Lake in Japan.</title>
        <authorList>
            <person name="Ogata Y."/>
            <person name="Watanabe K."/>
            <person name="Takemine S."/>
            <person name="Shindo C."/>
            <person name="Kurokawa R."/>
            <person name="Suda W."/>
        </authorList>
    </citation>
    <scope>NUCLEOTIDE SEQUENCE</scope>
    <source>
        <strain evidence="3">KF023</strain>
    </source>
</reference>
<dbReference type="InterPro" id="IPR001173">
    <property type="entry name" value="Glyco_trans_2-like"/>
</dbReference>
<dbReference type="CDD" id="cd04179">
    <property type="entry name" value="DPM_DPG-synthase_like"/>
    <property type="match status" value="1"/>
</dbReference>
<organism evidence="3">
    <name type="scientific">Polynucleobacter yangtzensis</name>
    <dbReference type="NCBI Taxonomy" id="1743159"/>
    <lineage>
        <taxon>Bacteria</taxon>
        <taxon>Pseudomonadati</taxon>
        <taxon>Pseudomonadota</taxon>
        <taxon>Betaproteobacteria</taxon>
        <taxon>Burkholderiales</taxon>
        <taxon>Burkholderiaceae</taxon>
        <taxon>Polynucleobacter</taxon>
    </lineage>
</organism>
<keyword evidence="1" id="KW-1133">Transmembrane helix</keyword>
<sequence>MLKAKTNNSYSIAVVIPCYKVTKHILGVIGSIGPEIDHIYVVDDACPENTGKMVQKECNDSRVSAIFSKKNQGVGGAVMAGYQAAIDAGYDIIVKLDGDGQMDPNLIEQFIEPIMSGTADYTKGNRFFNLEEISAMPKVRLFGNAGLSFLTKISSGYWDLFDPTNGYTAIRSSVASILPFKKISKRYFFETDMLFRLNIARAVVVDVPMNARYGDEISNLKISKVIGEFFIKNIKNFIKRIFYNYYLRDMSIASLELPIGLFLLIFGGVFGVSNWISSARAGVATSAGTVMIVGMSLIMGLQLVLAFFAYDISTVPRRPLGGRKSPLASSSKSDSKSI</sequence>
<accession>A0A9C7CXF6</accession>
<keyword evidence="1" id="KW-0472">Membrane</keyword>
<dbReference type="SUPFAM" id="SSF53448">
    <property type="entry name" value="Nucleotide-diphospho-sugar transferases"/>
    <property type="match status" value="1"/>
</dbReference>
<dbReference type="InterPro" id="IPR029044">
    <property type="entry name" value="Nucleotide-diphossugar_trans"/>
</dbReference>
<dbReference type="AlphaFoldDB" id="A0A9C7CXF6"/>
<feature type="transmembrane region" description="Helical" evidence="1">
    <location>
        <begin position="288"/>
        <end position="310"/>
    </location>
</feature>